<proteinExistence type="predicted"/>
<dbReference type="InterPro" id="IPR001387">
    <property type="entry name" value="Cro/C1-type_HTH"/>
</dbReference>
<comment type="caution">
    <text evidence="3">The sequence shown here is derived from an EMBL/GenBank/DDBJ whole genome shotgun (WGS) entry which is preliminary data.</text>
</comment>
<dbReference type="SMART" id="SM00530">
    <property type="entry name" value="HTH_XRE"/>
    <property type="match status" value="1"/>
</dbReference>
<dbReference type="Pfam" id="PF13401">
    <property type="entry name" value="AAA_22"/>
    <property type="match status" value="1"/>
</dbReference>
<evidence type="ECO:0000259" key="2">
    <source>
        <dbReference type="SMART" id="SM00530"/>
    </source>
</evidence>
<dbReference type="PANTHER" id="PTHR47691:SF3">
    <property type="entry name" value="HTH-TYPE TRANSCRIPTIONAL REGULATOR RV0890C-RELATED"/>
    <property type="match status" value="1"/>
</dbReference>
<dbReference type="Gene3D" id="3.40.50.300">
    <property type="entry name" value="P-loop containing nucleotide triphosphate hydrolases"/>
    <property type="match status" value="1"/>
</dbReference>
<feature type="region of interest" description="Disordered" evidence="1">
    <location>
        <begin position="103"/>
        <end position="150"/>
    </location>
</feature>
<protein>
    <recommendedName>
        <fullName evidence="2">HTH cro/C1-type domain-containing protein</fullName>
    </recommendedName>
</protein>
<dbReference type="CDD" id="cd00093">
    <property type="entry name" value="HTH_XRE"/>
    <property type="match status" value="1"/>
</dbReference>
<evidence type="ECO:0000256" key="1">
    <source>
        <dbReference type="SAM" id="MobiDB-lite"/>
    </source>
</evidence>
<dbReference type="InterPro" id="IPR049945">
    <property type="entry name" value="AAA_22"/>
</dbReference>
<dbReference type="InterPro" id="IPR027417">
    <property type="entry name" value="P-loop_NTPase"/>
</dbReference>
<feature type="region of interest" description="Disordered" evidence="1">
    <location>
        <begin position="1"/>
        <end position="21"/>
    </location>
</feature>
<evidence type="ECO:0000313" key="3">
    <source>
        <dbReference type="EMBL" id="KUN61385.1"/>
    </source>
</evidence>
<dbReference type="STRING" id="58343.AQJ46_36650"/>
<dbReference type="GO" id="GO:0016887">
    <property type="term" value="F:ATP hydrolysis activity"/>
    <property type="evidence" value="ECO:0007669"/>
    <property type="project" value="InterPro"/>
</dbReference>
<dbReference type="AlphaFoldDB" id="A0A101RTD0"/>
<dbReference type="PANTHER" id="PTHR47691">
    <property type="entry name" value="REGULATOR-RELATED"/>
    <property type="match status" value="1"/>
</dbReference>
<feature type="compositionally biased region" description="Basic and acidic residues" evidence="1">
    <location>
        <begin position="103"/>
        <end position="113"/>
    </location>
</feature>
<dbReference type="EMBL" id="LMWU01000041">
    <property type="protein sequence ID" value="KUN61385.1"/>
    <property type="molecule type" value="Genomic_DNA"/>
</dbReference>
<dbReference type="PRINTS" id="PR00364">
    <property type="entry name" value="DISEASERSIST"/>
</dbReference>
<accession>A0A101RTD0</accession>
<dbReference type="InterPro" id="IPR011990">
    <property type="entry name" value="TPR-like_helical_dom_sf"/>
</dbReference>
<dbReference type="Gene3D" id="1.25.40.10">
    <property type="entry name" value="Tetratricopeptide repeat domain"/>
    <property type="match status" value="1"/>
</dbReference>
<organism evidence="3 4">
    <name type="scientific">Streptomyces canus</name>
    <dbReference type="NCBI Taxonomy" id="58343"/>
    <lineage>
        <taxon>Bacteria</taxon>
        <taxon>Bacillati</taxon>
        <taxon>Actinomycetota</taxon>
        <taxon>Actinomycetes</taxon>
        <taxon>Kitasatosporales</taxon>
        <taxon>Streptomycetaceae</taxon>
        <taxon>Streptomyces</taxon>
        <taxon>Streptomyces aurantiacus group</taxon>
    </lineage>
</organism>
<dbReference type="SUPFAM" id="SSF52540">
    <property type="entry name" value="P-loop containing nucleoside triphosphate hydrolases"/>
    <property type="match status" value="1"/>
</dbReference>
<feature type="domain" description="HTH cro/C1-type" evidence="2">
    <location>
        <begin position="41"/>
        <end position="97"/>
    </location>
</feature>
<dbReference type="SUPFAM" id="SSF48452">
    <property type="entry name" value="TPR-like"/>
    <property type="match status" value="1"/>
</dbReference>
<gene>
    <name evidence="3" type="ORF">AQJ46_36650</name>
</gene>
<dbReference type="Proteomes" id="UP000053669">
    <property type="component" value="Unassembled WGS sequence"/>
</dbReference>
<feature type="compositionally biased region" description="Basic and acidic residues" evidence="1">
    <location>
        <begin position="1"/>
        <end position="12"/>
    </location>
</feature>
<name>A0A101RTD0_9ACTN</name>
<evidence type="ECO:0000313" key="4">
    <source>
        <dbReference type="Proteomes" id="UP000053669"/>
    </source>
</evidence>
<reference evidence="3 4" key="1">
    <citation type="submission" date="2015-10" db="EMBL/GenBank/DDBJ databases">
        <title>Draft genome sequence of Streptomyces canus DSM 40017, type strain for the species Streptomyces canus.</title>
        <authorList>
            <person name="Ruckert C."/>
            <person name="Winkler A."/>
            <person name="Kalinowski J."/>
            <person name="Kampfer P."/>
            <person name="Glaeser S."/>
        </authorList>
    </citation>
    <scope>NUCLEOTIDE SEQUENCE [LARGE SCALE GENOMIC DNA]</scope>
    <source>
        <strain evidence="3 4">DSM 40017</strain>
    </source>
</reference>
<sequence>MEERMKTGRDKAAPTAGRSAGLALASVDPDAPEEMRKLALRLRQLLDSAGFTGVREIASACDLGRTTVSDALSGTRAPTWPTVATLLRLCRVAPDSAWKLDQEAAKSAEQDRKSNRRTVRSSGGTMRAGTTTDSGTTHHGHGAVLPGTFSVRAPYGELPPRVRGRDTLLAALERELIRRSGPVQVLHGLGGSGKTTVALQLARFAHDRNYRVYWVSASTRDSLATGMRQVARELRVSEQEVEVAWSGRASATDLVWRALDDADQPWLLVVDNADEPSVAAADGGTVGDSTGWIRSSPAGLTLVTTRTGSSLVWGSEAECRSVDVLAPDDGAAVLVDFAGDAGSLADARALSQRLGGLPLALRLAGSYLARTRRGFGLLSRPDGEGGPVQDFVGYGLELERLGAELLDRGEPDGGSAGERRLRRLVSRTWEMSLDLLAGQGLPEARVLMRLLSCFGHAPFPVEVLGRAVENRPELFPEGAERCEAALEALVDLSLLTVEDVTVMVDHAASVHGVVPCLTAHPLVLQTNAQQMRTAPEGMRADLWRNASLIAEQLSQVSDAPDMWKVWQLLVPHITAGITAVPRQYEETLVTFLGVGLAAQHYTASSNNHDLHKELVALLVESSRTLPRGHLLRVAIRRAHNQTLKGSEQVRAACELFEELHEQLGLDHLETILARLGWARALLACGDPSEAERELRAAVDAMLRMPHVPGHLVVAQADLVKTLAAQGKPEETADEARILLTTLSAGEAGFNVALAHHAAHALDSAALLPEAEELYRRILAALEEAAEKRSPLYRDMVRHLAKNLVRQGRSREGMDLLGEFLAQHRADPHSVGAHVTALVSLYHARVDLQIELGEADRAEAELRALLYGDLDGLDSAAPAVVQTRHALVRVLLTLDRPDAAEHELDVLDAALASRANTGAPLWTSRLWRARCHCARGRCADAVTVYDEVIGDVSDDPALVRAVTEESAECRLVARGGAGA</sequence>